<reference evidence="1" key="1">
    <citation type="journal article" date="2012" name="Science">
        <title>Fermentation, hydrogen, and sulfur metabolism in multiple uncultivated bacterial phyla.</title>
        <authorList>
            <person name="Wrighton K.C."/>
            <person name="Thomas B.C."/>
            <person name="Sharon I."/>
            <person name="Miller C.S."/>
            <person name="Castelle C.J."/>
            <person name="VerBerkmoes N.C."/>
            <person name="Wilkins M.J."/>
            <person name="Hettich R.L."/>
            <person name="Lipton M.S."/>
            <person name="Williams K.H."/>
            <person name="Long P.E."/>
            <person name="Banfield J.F."/>
        </authorList>
    </citation>
    <scope>NUCLEOTIDE SEQUENCE [LARGE SCALE GENOMIC DNA]</scope>
</reference>
<proteinExistence type="predicted"/>
<comment type="caution">
    <text evidence="1">The sequence shown here is derived from an EMBL/GenBank/DDBJ whole genome shotgun (WGS) entry which is preliminary data.</text>
</comment>
<dbReference type="AlphaFoldDB" id="K2F9X2"/>
<accession>K2F9X2</accession>
<organism evidence="1">
    <name type="scientific">uncultured bacterium</name>
    <name type="common">gcode 4</name>
    <dbReference type="NCBI Taxonomy" id="1234023"/>
    <lineage>
        <taxon>Bacteria</taxon>
        <taxon>environmental samples</taxon>
    </lineage>
</organism>
<evidence type="ECO:0000313" key="1">
    <source>
        <dbReference type="EMBL" id="EKE27936.1"/>
    </source>
</evidence>
<sequence>MEKIIKVNSGGREYPLREEIRKCSCWTEFNITDKDLEFLDMVSPVYKGIKYTIPAPTLCPKCRHQRRLAWRNERKLYKRTCDTTWKNIISVFSPDKPYPVYSSDEWWSDRWNPLDYGPADGIDFSRPFFEQMNELINIVPKLAIVNFNSENSDYTNISADNKDCYLIVESSNNENSFYSYWLQLSKDTIDSAYVNNSALCYECTSIDNSYNLKYCHRCMDCKDSYFLNDSEWCSYCFACQDLQWKKFHIFNKEVTEAEYIAFVDKFQNWTKEQKEDIAIKTAFFFESKWPREPRIKMSENCSWDYIIGSKDCIDVIDANDAENCRHSTDVWRNARDVMDGNTCGRNAAKCYEVTNCAVDVQNMLFCAMNWINQTDSTYCFYCANSSNLFWCVGLHSPHSYCILNKQYTKEEYEDLVPKIIEHMKKTWEWWEFFPASISPFGYNETVAMEYYPIERRDAINRVSTDGRTIFNWSDYENPKPDVSKIIPASKLPENIKDIPEDILNWAIECDRTKRPYRIIKAELDFYRRQSLPIPKLHPDERHIDRMKLRNPKKL</sequence>
<gene>
    <name evidence="1" type="ORF">ACD_3C00123G0002</name>
</gene>
<name>K2F9X2_9BACT</name>
<evidence type="ECO:0008006" key="2">
    <source>
        <dbReference type="Google" id="ProtNLM"/>
    </source>
</evidence>
<protein>
    <recommendedName>
        <fullName evidence="2">Caib/baif family protein</fullName>
    </recommendedName>
</protein>
<dbReference type="EMBL" id="AMFJ01000397">
    <property type="protein sequence ID" value="EKE27936.1"/>
    <property type="molecule type" value="Genomic_DNA"/>
</dbReference>